<evidence type="ECO:0000313" key="3">
    <source>
        <dbReference type="Proteomes" id="UP000317839"/>
    </source>
</evidence>
<dbReference type="Pfam" id="PF13472">
    <property type="entry name" value="Lipase_GDSL_2"/>
    <property type="match status" value="1"/>
</dbReference>
<dbReference type="SUPFAM" id="SSF52266">
    <property type="entry name" value="SGNH hydrolase"/>
    <property type="match status" value="1"/>
</dbReference>
<protein>
    <submittedName>
        <fullName evidence="2">SGNH/GDSL hydrolase family protein</fullName>
    </submittedName>
</protein>
<dbReference type="EMBL" id="VIKR01000005">
    <property type="protein sequence ID" value="TQV72361.1"/>
    <property type="molecule type" value="Genomic_DNA"/>
</dbReference>
<dbReference type="InterPro" id="IPR051532">
    <property type="entry name" value="Ester_Hydrolysis_Enzymes"/>
</dbReference>
<reference evidence="2 3" key="1">
    <citation type="submission" date="2019-06" db="EMBL/GenBank/DDBJ databases">
        <title>Draft genome of Aliikangiella marina GYP-15.</title>
        <authorList>
            <person name="Wang G."/>
        </authorList>
    </citation>
    <scope>NUCLEOTIDE SEQUENCE [LARGE SCALE GENOMIC DNA]</scope>
    <source>
        <strain evidence="2 3">GYP-15</strain>
    </source>
</reference>
<accession>A0A545T548</accession>
<dbReference type="OrthoDB" id="9804395at2"/>
<dbReference type="InterPro" id="IPR036514">
    <property type="entry name" value="SGNH_hydro_sf"/>
</dbReference>
<evidence type="ECO:0000259" key="1">
    <source>
        <dbReference type="Pfam" id="PF13472"/>
    </source>
</evidence>
<dbReference type="AlphaFoldDB" id="A0A545T548"/>
<keyword evidence="3" id="KW-1185">Reference proteome</keyword>
<dbReference type="Proteomes" id="UP000317839">
    <property type="component" value="Unassembled WGS sequence"/>
</dbReference>
<comment type="caution">
    <text evidence="2">The sequence shown here is derived from an EMBL/GenBank/DDBJ whole genome shotgun (WGS) entry which is preliminary data.</text>
</comment>
<dbReference type="GO" id="GO:0004622">
    <property type="term" value="F:phosphatidylcholine lysophospholipase activity"/>
    <property type="evidence" value="ECO:0007669"/>
    <property type="project" value="TreeGrafter"/>
</dbReference>
<dbReference type="PANTHER" id="PTHR30383:SF5">
    <property type="entry name" value="SGNH HYDROLASE-TYPE ESTERASE DOMAIN-CONTAINING PROTEIN"/>
    <property type="match status" value="1"/>
</dbReference>
<dbReference type="InterPro" id="IPR013830">
    <property type="entry name" value="SGNH_hydro"/>
</dbReference>
<dbReference type="PANTHER" id="PTHR30383">
    <property type="entry name" value="THIOESTERASE 1/PROTEASE 1/LYSOPHOSPHOLIPASE L1"/>
    <property type="match status" value="1"/>
</dbReference>
<organism evidence="2 3">
    <name type="scientific">Aliikangiella marina</name>
    <dbReference type="NCBI Taxonomy" id="1712262"/>
    <lineage>
        <taxon>Bacteria</taxon>
        <taxon>Pseudomonadati</taxon>
        <taxon>Pseudomonadota</taxon>
        <taxon>Gammaproteobacteria</taxon>
        <taxon>Oceanospirillales</taxon>
        <taxon>Pleioneaceae</taxon>
        <taxon>Aliikangiella</taxon>
    </lineage>
</organism>
<sequence length="259" mass="28839">MLRSALVFNHWLTHLVLSPLLLIQGVYVRVKTPRLPEAKGERQGFVSNDKPRLSFKVIGDSAAAGVGASHQQEALSGQILKFLNQRYSVNWQLEAWSGCTTSAMISHLDNLPSEKQNIVVTSLGVNDLITGVSIDTWLSQQSQLLQLIREKYSPEMIVLSALPEMSRFPALPQPLRKILGGRAELFNQRMRAFVTTQNDCFHLRLDIADTPSLMASDGFHPGPQAYELWGEAVVSAIEMNRAVVIEKNSNSKQLLVYSN</sequence>
<dbReference type="CDD" id="cd01836">
    <property type="entry name" value="FeeA_FeeB_like"/>
    <property type="match status" value="1"/>
</dbReference>
<gene>
    <name evidence="2" type="ORF">FLL45_19295</name>
</gene>
<dbReference type="Gene3D" id="3.40.50.1110">
    <property type="entry name" value="SGNH hydrolase"/>
    <property type="match status" value="1"/>
</dbReference>
<evidence type="ECO:0000313" key="2">
    <source>
        <dbReference type="EMBL" id="TQV72361.1"/>
    </source>
</evidence>
<feature type="domain" description="SGNH hydrolase-type esterase" evidence="1">
    <location>
        <begin position="57"/>
        <end position="228"/>
    </location>
</feature>
<proteinExistence type="predicted"/>
<keyword evidence="2" id="KW-0378">Hydrolase</keyword>
<name>A0A545T548_9GAMM</name>